<dbReference type="Pfam" id="PF00248">
    <property type="entry name" value="Aldo_ket_red"/>
    <property type="match status" value="1"/>
</dbReference>
<feature type="binding site" evidence="5">
    <location>
        <position position="106"/>
    </location>
    <ligand>
        <name>substrate</name>
    </ligand>
</feature>
<dbReference type="Proteomes" id="UP000275076">
    <property type="component" value="Unassembled WGS sequence"/>
</dbReference>
<dbReference type="GO" id="GO:0016616">
    <property type="term" value="F:oxidoreductase activity, acting on the CH-OH group of donors, NAD or NADP as acceptor"/>
    <property type="evidence" value="ECO:0007669"/>
    <property type="project" value="UniProtKB-ARBA"/>
</dbReference>
<evidence type="ECO:0000256" key="4">
    <source>
        <dbReference type="PIRSR" id="PIRSR000097-1"/>
    </source>
</evidence>
<accession>A0A428N8V8</accession>
<keyword evidence="2" id="KW-0521">NADP</keyword>
<keyword evidence="9" id="KW-1185">Reference proteome</keyword>
<proteinExistence type="inferred from homology"/>
<feature type="domain" description="NADP-dependent oxidoreductase" evidence="7">
    <location>
        <begin position="15"/>
        <end position="259"/>
    </location>
</feature>
<evidence type="ECO:0000313" key="8">
    <source>
        <dbReference type="EMBL" id="RSL34798.1"/>
    </source>
</evidence>
<dbReference type="InterPro" id="IPR036812">
    <property type="entry name" value="NAD(P)_OxRdtase_dom_sf"/>
</dbReference>
<evidence type="ECO:0000256" key="1">
    <source>
        <dbReference type="ARBA" id="ARBA00007905"/>
    </source>
</evidence>
<protein>
    <submittedName>
        <fullName evidence="8">Aldo/keto reductase</fullName>
    </submittedName>
</protein>
<sequence length="274" mass="31188">MKFVTLNNGLSMPQLGFGVWQVEEEEAVPAVKKALETGYRSIDTAAAYKNESGVGQAIQESGIPREELFITTKVWNGDQGYDNTLKAFDASLEKLGLEYVDLYLIHWPNPAYDDYVDTYKAMEKLYRDGKVKAIGVCNFDTDHLQRLHDECEVTPAVNQVECHPYLAQNELKKFCADHDIYVEAWSPLMQGKTVLNDETVKEIAEKHVKTPAQVIIRWHLQNNSIVIPKSVTPSRIEENFNVLDFELSEDDIEKINTLDRGDRQGPVPSEMNHR</sequence>
<dbReference type="PIRSF" id="PIRSF000097">
    <property type="entry name" value="AKR"/>
    <property type="match status" value="1"/>
</dbReference>
<dbReference type="InterPro" id="IPR018170">
    <property type="entry name" value="Aldo/ket_reductase_CS"/>
</dbReference>
<dbReference type="PRINTS" id="PR00069">
    <property type="entry name" value="ALDKETRDTASE"/>
</dbReference>
<comment type="similarity">
    <text evidence="1">Belongs to the aldo/keto reductase family.</text>
</comment>
<reference evidence="8 9" key="1">
    <citation type="submission" date="2018-10" db="EMBL/GenBank/DDBJ databases">
        <title>Draft genome sequence of Bacillus salarius IM0101, isolated from a hypersaline soil in Inner Mongolia, China.</title>
        <authorList>
            <person name="Yamprayoonswat W."/>
            <person name="Boonvisut S."/>
            <person name="Jumpathong W."/>
            <person name="Sittihan S."/>
            <person name="Ruangsuj P."/>
            <person name="Wanthongcharoen S."/>
            <person name="Thongpramul N."/>
            <person name="Pimmason S."/>
            <person name="Yu B."/>
            <person name="Yasawong M."/>
        </authorList>
    </citation>
    <scope>NUCLEOTIDE SEQUENCE [LARGE SCALE GENOMIC DNA]</scope>
    <source>
        <strain evidence="8 9">IM0101</strain>
    </source>
</reference>
<dbReference type="InterPro" id="IPR020471">
    <property type="entry name" value="AKR"/>
</dbReference>
<dbReference type="FunFam" id="3.20.20.100:FF:000015">
    <property type="entry name" value="Oxidoreductase, aldo/keto reductase family"/>
    <property type="match status" value="1"/>
</dbReference>
<evidence type="ECO:0000313" key="9">
    <source>
        <dbReference type="Proteomes" id="UP000275076"/>
    </source>
</evidence>
<organism evidence="8 9">
    <name type="scientific">Salibacterium salarium</name>
    <dbReference type="NCBI Taxonomy" id="284579"/>
    <lineage>
        <taxon>Bacteria</taxon>
        <taxon>Bacillati</taxon>
        <taxon>Bacillota</taxon>
        <taxon>Bacilli</taxon>
        <taxon>Bacillales</taxon>
        <taxon>Bacillaceae</taxon>
    </lineage>
</organism>
<dbReference type="RefSeq" id="WP_125554267.1">
    <property type="nucleotide sequence ID" value="NZ_RBVX01000002.1"/>
</dbReference>
<keyword evidence="3" id="KW-0560">Oxidoreductase</keyword>
<evidence type="ECO:0000256" key="2">
    <source>
        <dbReference type="ARBA" id="ARBA00022857"/>
    </source>
</evidence>
<feature type="active site" description="Proton donor" evidence="4">
    <location>
        <position position="48"/>
    </location>
</feature>
<dbReference type="PANTHER" id="PTHR43827:SF3">
    <property type="entry name" value="NADP-DEPENDENT OXIDOREDUCTASE DOMAIN-CONTAINING PROTEIN"/>
    <property type="match status" value="1"/>
</dbReference>
<dbReference type="SUPFAM" id="SSF51430">
    <property type="entry name" value="NAD(P)-linked oxidoreductase"/>
    <property type="match status" value="1"/>
</dbReference>
<dbReference type="EMBL" id="RBVX01000002">
    <property type="protein sequence ID" value="RSL34798.1"/>
    <property type="molecule type" value="Genomic_DNA"/>
</dbReference>
<dbReference type="InterPro" id="IPR023210">
    <property type="entry name" value="NADP_OxRdtase_dom"/>
</dbReference>
<dbReference type="PANTHER" id="PTHR43827">
    <property type="entry name" value="2,5-DIKETO-D-GLUCONIC ACID REDUCTASE"/>
    <property type="match status" value="1"/>
</dbReference>
<feature type="site" description="Lowers pKa of active site Tyr" evidence="6">
    <location>
        <position position="73"/>
    </location>
</feature>
<evidence type="ECO:0000259" key="7">
    <source>
        <dbReference type="Pfam" id="PF00248"/>
    </source>
</evidence>
<evidence type="ECO:0000256" key="3">
    <source>
        <dbReference type="ARBA" id="ARBA00023002"/>
    </source>
</evidence>
<gene>
    <name evidence="8" type="ORF">D7Z54_02870</name>
</gene>
<dbReference type="PROSITE" id="PS00798">
    <property type="entry name" value="ALDOKETO_REDUCTASE_1"/>
    <property type="match status" value="1"/>
</dbReference>
<dbReference type="OrthoDB" id="9804790at2"/>
<dbReference type="PROSITE" id="PS00062">
    <property type="entry name" value="ALDOKETO_REDUCTASE_2"/>
    <property type="match status" value="1"/>
</dbReference>
<dbReference type="Gene3D" id="3.20.20.100">
    <property type="entry name" value="NADP-dependent oxidoreductase domain"/>
    <property type="match status" value="1"/>
</dbReference>
<dbReference type="AlphaFoldDB" id="A0A428N8V8"/>
<comment type="caution">
    <text evidence="8">The sequence shown here is derived from an EMBL/GenBank/DDBJ whole genome shotgun (WGS) entry which is preliminary data.</text>
</comment>
<evidence type="ECO:0000256" key="5">
    <source>
        <dbReference type="PIRSR" id="PIRSR000097-2"/>
    </source>
</evidence>
<dbReference type="PROSITE" id="PS00063">
    <property type="entry name" value="ALDOKETO_REDUCTASE_3"/>
    <property type="match status" value="1"/>
</dbReference>
<evidence type="ECO:0000256" key="6">
    <source>
        <dbReference type="PIRSR" id="PIRSR000097-3"/>
    </source>
</evidence>
<name>A0A428N8V8_9BACI</name>